<sequence>MAIIKKKFIGEQQFGDMVTHGNLTTYRATLQTDADGKVIGADQSVALAIGDKVVLEKLPEGMFLEDAQVIVSTGMTDTVTGSLGFEYVDGVDSLEVPQDAAYFGAGLNLAAAARLRASGAKALVKLPKAAYLVLTIAGAANVKASRIDVTAQGERMGPR</sequence>
<dbReference type="EMBL" id="JACSQK010000009">
    <property type="protein sequence ID" value="MBD7962143.1"/>
    <property type="molecule type" value="Genomic_DNA"/>
</dbReference>
<dbReference type="RefSeq" id="WP_191724550.1">
    <property type="nucleotide sequence ID" value="NZ_JACSQK010000009.1"/>
</dbReference>
<comment type="caution">
    <text evidence="1">The sequence shown here is derived from an EMBL/GenBank/DDBJ whole genome shotgun (WGS) entry which is preliminary data.</text>
</comment>
<dbReference type="Proteomes" id="UP000634919">
    <property type="component" value="Unassembled WGS sequence"/>
</dbReference>
<keyword evidence="2" id="KW-1185">Reference proteome</keyword>
<evidence type="ECO:0000313" key="2">
    <source>
        <dbReference type="Proteomes" id="UP000634919"/>
    </source>
</evidence>
<accession>A0ABR8SFG6</accession>
<gene>
    <name evidence="1" type="ORF">H9646_16860</name>
</gene>
<protein>
    <submittedName>
        <fullName evidence="1">Uncharacterized protein</fullName>
    </submittedName>
</protein>
<reference evidence="1 2" key="1">
    <citation type="submission" date="2020-08" db="EMBL/GenBank/DDBJ databases">
        <title>A Genomic Blueprint of the Chicken Gut Microbiome.</title>
        <authorList>
            <person name="Gilroy R."/>
            <person name="Ravi A."/>
            <person name="Getino M."/>
            <person name="Pursley I."/>
            <person name="Horton D.L."/>
            <person name="Alikhan N.-F."/>
            <person name="Baker D."/>
            <person name="Gharbi K."/>
            <person name="Hall N."/>
            <person name="Watson M."/>
            <person name="Adriaenssens E.M."/>
            <person name="Foster-Nyarko E."/>
            <person name="Jarju S."/>
            <person name="Secka A."/>
            <person name="Antonio M."/>
            <person name="Oren A."/>
            <person name="Chaudhuri R."/>
            <person name="La Ragione R.M."/>
            <person name="Hildebrand F."/>
            <person name="Pallen M.J."/>
        </authorList>
    </citation>
    <scope>NUCLEOTIDE SEQUENCE [LARGE SCALE GENOMIC DNA]</scope>
    <source>
        <strain evidence="1 2">Sa2CVA6</strain>
    </source>
</reference>
<name>A0ABR8SFG6_9BURK</name>
<proteinExistence type="predicted"/>
<evidence type="ECO:0000313" key="1">
    <source>
        <dbReference type="EMBL" id="MBD7962143.1"/>
    </source>
</evidence>
<organism evidence="1 2">
    <name type="scientific">Comamonas avium</name>
    <dbReference type="NCBI Taxonomy" id="2762231"/>
    <lineage>
        <taxon>Bacteria</taxon>
        <taxon>Pseudomonadati</taxon>
        <taxon>Pseudomonadota</taxon>
        <taxon>Betaproteobacteria</taxon>
        <taxon>Burkholderiales</taxon>
        <taxon>Comamonadaceae</taxon>
        <taxon>Comamonas</taxon>
    </lineage>
</organism>